<dbReference type="RefSeq" id="WP_377509320.1">
    <property type="nucleotide sequence ID" value="NZ_JBHULU010000021.1"/>
</dbReference>
<gene>
    <name evidence="1" type="ORF">ACFSRY_14905</name>
</gene>
<name>A0ABW5IP47_9BACT</name>
<dbReference type="Proteomes" id="UP001597544">
    <property type="component" value="Unassembled WGS sequence"/>
</dbReference>
<evidence type="ECO:0008006" key="3">
    <source>
        <dbReference type="Google" id="ProtNLM"/>
    </source>
</evidence>
<dbReference type="EMBL" id="JBHULU010000021">
    <property type="protein sequence ID" value="MFD2515160.1"/>
    <property type="molecule type" value="Genomic_DNA"/>
</dbReference>
<dbReference type="SUPFAM" id="SSF109854">
    <property type="entry name" value="DinB/YfiT-like putative metalloenzymes"/>
    <property type="match status" value="1"/>
</dbReference>
<evidence type="ECO:0000313" key="1">
    <source>
        <dbReference type="EMBL" id="MFD2515160.1"/>
    </source>
</evidence>
<protein>
    <recommendedName>
        <fullName evidence="3">DinB superfamily protein</fullName>
    </recommendedName>
</protein>
<dbReference type="Gene3D" id="1.20.120.450">
    <property type="entry name" value="dinb family like domain"/>
    <property type="match status" value="1"/>
</dbReference>
<reference evidence="2" key="1">
    <citation type="journal article" date="2019" name="Int. J. Syst. Evol. Microbiol.">
        <title>The Global Catalogue of Microorganisms (GCM) 10K type strain sequencing project: providing services to taxonomists for standard genome sequencing and annotation.</title>
        <authorList>
            <consortium name="The Broad Institute Genomics Platform"/>
            <consortium name="The Broad Institute Genome Sequencing Center for Infectious Disease"/>
            <person name="Wu L."/>
            <person name="Ma J."/>
        </authorList>
    </citation>
    <scope>NUCLEOTIDE SEQUENCE [LARGE SCALE GENOMIC DNA]</scope>
    <source>
        <strain evidence="2">KCTC 42498</strain>
    </source>
</reference>
<organism evidence="1 2">
    <name type="scientific">Pontibacter locisalis</name>
    <dbReference type="NCBI Taxonomy" id="1719035"/>
    <lineage>
        <taxon>Bacteria</taxon>
        <taxon>Pseudomonadati</taxon>
        <taxon>Bacteroidota</taxon>
        <taxon>Cytophagia</taxon>
        <taxon>Cytophagales</taxon>
        <taxon>Hymenobacteraceae</taxon>
        <taxon>Pontibacter</taxon>
    </lineage>
</organism>
<evidence type="ECO:0000313" key="2">
    <source>
        <dbReference type="Proteomes" id="UP001597544"/>
    </source>
</evidence>
<comment type="caution">
    <text evidence="1">The sequence shown here is derived from an EMBL/GenBank/DDBJ whole genome shotgun (WGS) entry which is preliminary data.</text>
</comment>
<sequence>MNPGNETDKLIREQLVELLKGGFAPNVILLREFDYKKAGIILDGLHFSAWILLGHIRGRQLTLLKFMKDPENNLNVWPDAPWPENHIPENEQEWNDAVTKFEDELEEMIQLVKDPSTDLFSIRSNGKTISWAAMTSLHHTGYHIGQLKTIGRQLGVW</sequence>
<proteinExistence type="predicted"/>
<keyword evidence="2" id="KW-1185">Reference proteome</keyword>
<dbReference type="InterPro" id="IPR034660">
    <property type="entry name" value="DinB/YfiT-like"/>
</dbReference>
<accession>A0ABW5IP47</accession>